<dbReference type="EMBL" id="UYYG01001161">
    <property type="protein sequence ID" value="VDN57546.1"/>
    <property type="molecule type" value="Genomic_DNA"/>
</dbReference>
<evidence type="ECO:0000313" key="4">
    <source>
        <dbReference type="Proteomes" id="UP000274756"/>
    </source>
</evidence>
<proteinExistence type="predicted"/>
<dbReference type="PANTHER" id="PTHR12243">
    <property type="entry name" value="MADF DOMAIN TRANSCRIPTION FACTOR"/>
    <property type="match status" value="1"/>
</dbReference>
<evidence type="ECO:0000313" key="5">
    <source>
        <dbReference type="WBParaSite" id="DME_0000351401-mRNA-1"/>
    </source>
</evidence>
<dbReference type="Proteomes" id="UP000038040">
    <property type="component" value="Unplaced"/>
</dbReference>
<name>A0A0N4U8X5_DRAME</name>
<dbReference type="PROSITE" id="PS51029">
    <property type="entry name" value="MADF"/>
    <property type="match status" value="1"/>
</dbReference>
<dbReference type="GO" id="GO:0005634">
    <property type="term" value="C:nucleus"/>
    <property type="evidence" value="ECO:0007669"/>
    <property type="project" value="TreeGrafter"/>
</dbReference>
<protein>
    <submittedName>
        <fullName evidence="5">MADF domain-containing protein</fullName>
    </submittedName>
</protein>
<evidence type="ECO:0000313" key="3">
    <source>
        <dbReference type="Proteomes" id="UP000038040"/>
    </source>
</evidence>
<dbReference type="SMART" id="SM00595">
    <property type="entry name" value="MADF"/>
    <property type="match status" value="1"/>
</dbReference>
<reference evidence="2 4" key="2">
    <citation type="submission" date="2018-11" db="EMBL/GenBank/DDBJ databases">
        <authorList>
            <consortium name="Pathogen Informatics"/>
        </authorList>
    </citation>
    <scope>NUCLEOTIDE SEQUENCE [LARGE SCALE GENOMIC DNA]</scope>
</reference>
<dbReference type="GO" id="GO:0005667">
    <property type="term" value="C:transcription regulator complex"/>
    <property type="evidence" value="ECO:0007669"/>
    <property type="project" value="TreeGrafter"/>
</dbReference>
<organism evidence="3 5">
    <name type="scientific">Dracunculus medinensis</name>
    <name type="common">Guinea worm</name>
    <dbReference type="NCBI Taxonomy" id="318479"/>
    <lineage>
        <taxon>Eukaryota</taxon>
        <taxon>Metazoa</taxon>
        <taxon>Ecdysozoa</taxon>
        <taxon>Nematoda</taxon>
        <taxon>Chromadorea</taxon>
        <taxon>Rhabditida</taxon>
        <taxon>Spirurina</taxon>
        <taxon>Dracunculoidea</taxon>
        <taxon>Dracunculidae</taxon>
        <taxon>Dracunculus</taxon>
    </lineage>
</organism>
<evidence type="ECO:0000313" key="2">
    <source>
        <dbReference type="EMBL" id="VDN57546.1"/>
    </source>
</evidence>
<dbReference type="InterPro" id="IPR006578">
    <property type="entry name" value="MADF-dom"/>
</dbReference>
<reference evidence="5" key="1">
    <citation type="submission" date="2017-02" db="UniProtKB">
        <authorList>
            <consortium name="WormBaseParasite"/>
        </authorList>
    </citation>
    <scope>IDENTIFICATION</scope>
</reference>
<keyword evidence="4" id="KW-1185">Reference proteome</keyword>
<dbReference type="AlphaFoldDB" id="A0A0N4U8X5"/>
<accession>A0A0N4U8X5</accession>
<dbReference type="InterPro" id="IPR039353">
    <property type="entry name" value="TF_Adf1"/>
</dbReference>
<dbReference type="GO" id="GO:0006357">
    <property type="term" value="P:regulation of transcription by RNA polymerase II"/>
    <property type="evidence" value="ECO:0007669"/>
    <property type="project" value="TreeGrafter"/>
</dbReference>
<dbReference type="WBParaSite" id="DME_0000351401-mRNA-1">
    <property type="protein sequence ID" value="DME_0000351401-mRNA-1"/>
    <property type="gene ID" value="DME_0000351401"/>
</dbReference>
<dbReference type="PANTHER" id="PTHR12243:SF67">
    <property type="entry name" value="COREPRESSOR OF PANGOLIN, ISOFORM A-RELATED"/>
    <property type="match status" value="1"/>
</dbReference>
<dbReference type="STRING" id="318479.A0A0N4U8X5"/>
<dbReference type="OrthoDB" id="5984255at2759"/>
<gene>
    <name evidence="2" type="ORF">DME_LOCUS7519</name>
</gene>
<sequence length="300" mass="34037">MDSMKGGPDSSFNDNLIREVRRNPIVYDASHPLYGNALKKQETWGEIAGKLGEKAFLLNRTTIELQWNAACLQLHCTIFGYASFEAVKTRWRTLRDRYTKERRRVTTLGGGSTFSYYSDLSFLDHCTNENRKSHNNLIGTPFKPEFFDQASDGSDDIVSHQGEINRVENQEIAHMDENEASVSNHGISNQRFVQPTIILNDQILEDILPNKRAKVETNSQSTSDSVADALFRSAEALQRIADRRLPGQRLSTSIVRDLRDVRDVDECFADFVCMALKAIDNESRVHARIAILHALAQYQI</sequence>
<dbReference type="Proteomes" id="UP000274756">
    <property type="component" value="Unassembled WGS sequence"/>
</dbReference>
<feature type="domain" description="MADF" evidence="1">
    <location>
        <begin position="15"/>
        <end position="128"/>
    </location>
</feature>
<evidence type="ECO:0000259" key="1">
    <source>
        <dbReference type="PROSITE" id="PS51029"/>
    </source>
</evidence>
<dbReference type="Pfam" id="PF10545">
    <property type="entry name" value="MADF_DNA_bdg"/>
    <property type="match status" value="1"/>
</dbReference>